<organism evidence="3 4">
    <name type="scientific">Lunatimonas lonarensis</name>
    <dbReference type="NCBI Taxonomy" id="1232681"/>
    <lineage>
        <taxon>Bacteria</taxon>
        <taxon>Pseudomonadati</taxon>
        <taxon>Bacteroidota</taxon>
        <taxon>Cytophagia</taxon>
        <taxon>Cytophagales</taxon>
        <taxon>Cyclobacteriaceae</taxon>
    </lineage>
</organism>
<feature type="transmembrane region" description="Helical" evidence="1">
    <location>
        <begin position="254"/>
        <end position="281"/>
    </location>
</feature>
<feature type="domain" description="DUF418" evidence="2">
    <location>
        <begin position="143"/>
        <end position="300"/>
    </location>
</feature>
<dbReference type="InterPro" id="IPR052529">
    <property type="entry name" value="Bact_Transport_Assoc"/>
</dbReference>
<feature type="transmembrane region" description="Helical" evidence="1">
    <location>
        <begin position="192"/>
        <end position="211"/>
    </location>
</feature>
<evidence type="ECO:0000259" key="2">
    <source>
        <dbReference type="Pfam" id="PF04235"/>
    </source>
</evidence>
<dbReference type="Proteomes" id="UP000013909">
    <property type="component" value="Unassembled WGS sequence"/>
</dbReference>
<comment type="caution">
    <text evidence="3">The sequence shown here is derived from an EMBL/GenBank/DDBJ whole genome shotgun (WGS) entry which is preliminary data.</text>
</comment>
<feature type="transmembrane region" description="Helical" evidence="1">
    <location>
        <begin position="162"/>
        <end position="180"/>
    </location>
</feature>
<keyword evidence="1" id="KW-1133">Transmembrane helix</keyword>
<dbReference type="STRING" id="1232681.ADIS_1431"/>
<dbReference type="OrthoDB" id="9807744at2"/>
<dbReference type="PANTHER" id="PTHR30590">
    <property type="entry name" value="INNER MEMBRANE PROTEIN"/>
    <property type="match status" value="1"/>
</dbReference>
<feature type="transmembrane region" description="Helical" evidence="1">
    <location>
        <begin position="30"/>
        <end position="49"/>
    </location>
</feature>
<feature type="transmembrane region" description="Helical" evidence="1">
    <location>
        <begin position="56"/>
        <end position="89"/>
    </location>
</feature>
<protein>
    <submittedName>
        <fullName evidence="3">Putative transport protein</fullName>
    </submittedName>
</protein>
<keyword evidence="4" id="KW-1185">Reference proteome</keyword>
<feature type="transmembrane region" description="Helical" evidence="1">
    <location>
        <begin position="223"/>
        <end position="248"/>
    </location>
</feature>
<name>R7ZW63_9BACT</name>
<dbReference type="EMBL" id="AQHR01000041">
    <property type="protein sequence ID" value="EON78234.1"/>
    <property type="molecule type" value="Genomic_DNA"/>
</dbReference>
<dbReference type="Pfam" id="PF04235">
    <property type="entry name" value="DUF418"/>
    <property type="match status" value="1"/>
</dbReference>
<dbReference type="AlphaFoldDB" id="R7ZW63"/>
<evidence type="ECO:0000256" key="1">
    <source>
        <dbReference type="SAM" id="Phobius"/>
    </source>
</evidence>
<dbReference type="InterPro" id="IPR007349">
    <property type="entry name" value="DUF418"/>
</dbReference>
<sequence length="308" mass="35307">MFSIFSFLFGLSFAIQLRSASQKGQTFAGRYLWRLCILLLIGYAHSLFFPRDILQLYALLGIVLLFVRNLSCNGLLWFSGCFFLMSLALRLISEESLQQLLSFSSYGRELILLKIVGLAKLDYLLVSGRLFSVFSMFLLGYYAGRKSLFSSTKNNSQFFKRVLIGSFVATSVFGIFYLIVKNAAIVTDREVDAIFAVQRITQSFLYVALLVKLYELKIVEKLTAWLIPVGRMGLTVYVTQSFFLVWFFSRDPSYVLGIGLGGAMLVTASFFLLQIALALLWMSRFHYGPLEWLWRSATYLRFFPIRKR</sequence>
<evidence type="ECO:0000313" key="4">
    <source>
        <dbReference type="Proteomes" id="UP000013909"/>
    </source>
</evidence>
<reference evidence="3 4" key="1">
    <citation type="submission" date="2013-02" db="EMBL/GenBank/DDBJ databases">
        <title>A novel strain isolated from Lonar lake, Maharashtra, India.</title>
        <authorList>
            <person name="Singh A."/>
        </authorList>
    </citation>
    <scope>NUCLEOTIDE SEQUENCE [LARGE SCALE GENOMIC DNA]</scope>
    <source>
        <strain evidence="3 4">AK24</strain>
    </source>
</reference>
<proteinExistence type="predicted"/>
<accession>R7ZW63</accession>
<evidence type="ECO:0000313" key="3">
    <source>
        <dbReference type="EMBL" id="EON78234.1"/>
    </source>
</evidence>
<keyword evidence="1" id="KW-0472">Membrane</keyword>
<dbReference type="RefSeq" id="WP_010853575.1">
    <property type="nucleotide sequence ID" value="NZ_AQHR01000041.1"/>
</dbReference>
<feature type="transmembrane region" description="Helical" evidence="1">
    <location>
        <begin position="123"/>
        <end position="142"/>
    </location>
</feature>
<dbReference type="PATRIC" id="fig|1288963.3.peg.1428"/>
<dbReference type="PANTHER" id="PTHR30590:SF2">
    <property type="entry name" value="INNER MEMBRANE PROTEIN"/>
    <property type="match status" value="1"/>
</dbReference>
<gene>
    <name evidence="3" type="ORF">ADIS_1431</name>
</gene>
<keyword evidence="1" id="KW-0812">Transmembrane</keyword>